<organism evidence="9 10">
    <name type="scientific">Nonomuraea cypriaca</name>
    <dbReference type="NCBI Taxonomy" id="1187855"/>
    <lineage>
        <taxon>Bacteria</taxon>
        <taxon>Bacillati</taxon>
        <taxon>Actinomycetota</taxon>
        <taxon>Actinomycetes</taxon>
        <taxon>Streptosporangiales</taxon>
        <taxon>Streptosporangiaceae</taxon>
        <taxon>Nonomuraea</taxon>
    </lineage>
</organism>
<dbReference type="InterPro" id="IPR004638">
    <property type="entry name" value="EmrB-like"/>
</dbReference>
<dbReference type="Gene3D" id="1.20.1250.20">
    <property type="entry name" value="MFS general substrate transporter like domains"/>
    <property type="match status" value="1"/>
</dbReference>
<dbReference type="GO" id="GO:0022857">
    <property type="term" value="F:transmembrane transporter activity"/>
    <property type="evidence" value="ECO:0007669"/>
    <property type="project" value="InterPro"/>
</dbReference>
<keyword evidence="6 7" id="KW-0472">Membrane</keyword>
<evidence type="ECO:0000256" key="1">
    <source>
        <dbReference type="ARBA" id="ARBA00004651"/>
    </source>
</evidence>
<dbReference type="GO" id="GO:0005886">
    <property type="term" value="C:plasma membrane"/>
    <property type="evidence" value="ECO:0007669"/>
    <property type="project" value="UniProtKB-SubCell"/>
</dbReference>
<protein>
    <submittedName>
        <fullName evidence="9">MFS transporter</fullName>
    </submittedName>
</protein>
<evidence type="ECO:0000256" key="7">
    <source>
        <dbReference type="SAM" id="Phobius"/>
    </source>
</evidence>
<dbReference type="AlphaFoldDB" id="A0A931AGA0"/>
<reference evidence="9" key="1">
    <citation type="submission" date="2020-11" db="EMBL/GenBank/DDBJ databases">
        <title>Whole-genome analyses of Nonomuraea sp. K274.</title>
        <authorList>
            <person name="Veyisoglu A."/>
        </authorList>
    </citation>
    <scope>NUCLEOTIDE SEQUENCE</scope>
    <source>
        <strain evidence="9">K274</strain>
    </source>
</reference>
<dbReference type="Gene3D" id="1.20.1720.10">
    <property type="entry name" value="Multidrug resistance protein D"/>
    <property type="match status" value="1"/>
</dbReference>
<evidence type="ECO:0000256" key="4">
    <source>
        <dbReference type="ARBA" id="ARBA00022692"/>
    </source>
</evidence>
<evidence type="ECO:0000313" key="10">
    <source>
        <dbReference type="Proteomes" id="UP000605361"/>
    </source>
</evidence>
<evidence type="ECO:0000256" key="6">
    <source>
        <dbReference type="ARBA" id="ARBA00023136"/>
    </source>
</evidence>
<dbReference type="Pfam" id="PF07690">
    <property type="entry name" value="MFS_1"/>
    <property type="match status" value="1"/>
</dbReference>
<dbReference type="RefSeq" id="WP_195898638.1">
    <property type="nucleotide sequence ID" value="NZ_JADOGI010000099.1"/>
</dbReference>
<comment type="subcellular location">
    <subcellularLocation>
        <location evidence="1">Cell membrane</location>
        <topology evidence="1">Multi-pass membrane protein</topology>
    </subcellularLocation>
</comment>
<gene>
    <name evidence="9" type="ORF">ITP53_29025</name>
</gene>
<feature type="transmembrane region" description="Helical" evidence="7">
    <location>
        <begin position="254"/>
        <end position="271"/>
    </location>
</feature>
<dbReference type="Proteomes" id="UP000605361">
    <property type="component" value="Unassembled WGS sequence"/>
</dbReference>
<dbReference type="CDD" id="cd17321">
    <property type="entry name" value="MFS_MMR_MDR_like"/>
    <property type="match status" value="1"/>
</dbReference>
<feature type="transmembrane region" description="Helical" evidence="7">
    <location>
        <begin position="63"/>
        <end position="81"/>
    </location>
</feature>
<feature type="transmembrane region" description="Helical" evidence="7">
    <location>
        <begin position="192"/>
        <end position="211"/>
    </location>
</feature>
<dbReference type="NCBIfam" id="TIGR00711">
    <property type="entry name" value="efflux_EmrB"/>
    <property type="match status" value="1"/>
</dbReference>
<feature type="transmembrane region" description="Helical" evidence="7">
    <location>
        <begin position="223"/>
        <end position="242"/>
    </location>
</feature>
<dbReference type="PROSITE" id="PS50850">
    <property type="entry name" value="MFS"/>
    <property type="match status" value="1"/>
</dbReference>
<feature type="transmembrane region" description="Helical" evidence="7">
    <location>
        <begin position="161"/>
        <end position="180"/>
    </location>
</feature>
<dbReference type="SUPFAM" id="SSF103473">
    <property type="entry name" value="MFS general substrate transporter"/>
    <property type="match status" value="1"/>
</dbReference>
<accession>A0A931AGA0</accession>
<dbReference type="InterPro" id="IPR020846">
    <property type="entry name" value="MFS_dom"/>
</dbReference>
<feature type="transmembrane region" description="Helical" evidence="7">
    <location>
        <begin position="331"/>
        <end position="352"/>
    </location>
</feature>
<keyword evidence="4 7" id="KW-0812">Transmembrane</keyword>
<feature type="domain" description="Major facilitator superfamily (MFS) profile" evidence="8">
    <location>
        <begin position="27"/>
        <end position="526"/>
    </location>
</feature>
<feature type="transmembrane region" description="Helical" evidence="7">
    <location>
        <begin position="427"/>
        <end position="446"/>
    </location>
</feature>
<dbReference type="PANTHER" id="PTHR42718">
    <property type="entry name" value="MAJOR FACILITATOR SUPERFAMILY MULTIDRUG TRANSPORTER MFSC"/>
    <property type="match status" value="1"/>
</dbReference>
<feature type="transmembrane region" description="Helical" evidence="7">
    <location>
        <begin position="292"/>
        <end position="319"/>
    </location>
</feature>
<feature type="transmembrane region" description="Helical" evidence="7">
    <location>
        <begin position="359"/>
        <end position="380"/>
    </location>
</feature>
<feature type="transmembrane region" description="Helical" evidence="7">
    <location>
        <begin position="502"/>
        <end position="521"/>
    </location>
</feature>
<feature type="transmembrane region" description="Helical" evidence="7">
    <location>
        <begin position="93"/>
        <end position="112"/>
    </location>
</feature>
<evidence type="ECO:0000259" key="8">
    <source>
        <dbReference type="PROSITE" id="PS50850"/>
    </source>
</evidence>
<keyword evidence="3" id="KW-1003">Cell membrane</keyword>
<dbReference type="InterPro" id="IPR011701">
    <property type="entry name" value="MFS"/>
</dbReference>
<feature type="transmembrane region" description="Helical" evidence="7">
    <location>
        <begin position="25"/>
        <end position="48"/>
    </location>
</feature>
<dbReference type="InterPro" id="IPR036259">
    <property type="entry name" value="MFS_trans_sf"/>
</dbReference>
<dbReference type="PANTHER" id="PTHR42718:SF42">
    <property type="entry name" value="EXPORT PROTEIN"/>
    <property type="match status" value="1"/>
</dbReference>
<proteinExistence type="predicted"/>
<name>A0A931AGA0_9ACTN</name>
<evidence type="ECO:0000256" key="3">
    <source>
        <dbReference type="ARBA" id="ARBA00022475"/>
    </source>
</evidence>
<comment type="caution">
    <text evidence="9">The sequence shown here is derived from an EMBL/GenBank/DDBJ whole genome shotgun (WGS) entry which is preliminary data.</text>
</comment>
<evidence type="ECO:0000256" key="2">
    <source>
        <dbReference type="ARBA" id="ARBA00022448"/>
    </source>
</evidence>
<keyword evidence="10" id="KW-1185">Reference proteome</keyword>
<keyword evidence="2" id="KW-0813">Transport</keyword>
<sequence length="535" mass="55141">MAHAKAVDAPSSPGRAKPGTGGNPWLVLLAVCLGVIMVMLDGTVVGIANPVIQADLKASLSDLQWVTSGYLLALAVFLITAGKLGDLFGHKRIFLIGVAGFAVSSVGIGLSAELADVIPGLSPIGALIGLRVLQGLFGALLQPAALALLRSAFPGEKLNQAMGAWGAIIGLSSAAGPIVGGVLVENVSWESVFFINAPVGIIAVLMGIFLIKDNRSQTMARIDWLGVLLLSGAMFSLVWTIIKAPEWGWGDSTTLTFLAAFVVLIGAFIFWQGRAQKIGKQPLVPLSLFRNASISIGTVLMMMVAFAMFGAMFFLGFFFQGVHGLSPLEAGLRMMPMSAGMILASPLAGMAIGRFGPKITMGAGLLITALSMFLMSQLTIDASFIESGIPFVLLAFGLSPVFVGATEIIVGNAPVELSGVAGGLQQSAMQVGGALGTAILGAVMAAEISSRLPGHLGQAAQGIPGEQLTALEKAAAFGMAPPGVPQQITDAVHLSFMDGMHIAFLVSTGIALLTAVLTLFIRAGRKTEGAPVHMG</sequence>
<feature type="transmembrane region" description="Helical" evidence="7">
    <location>
        <begin position="124"/>
        <end position="149"/>
    </location>
</feature>
<feature type="transmembrane region" description="Helical" evidence="7">
    <location>
        <begin position="392"/>
        <end position="415"/>
    </location>
</feature>
<evidence type="ECO:0000256" key="5">
    <source>
        <dbReference type="ARBA" id="ARBA00022989"/>
    </source>
</evidence>
<evidence type="ECO:0000313" key="9">
    <source>
        <dbReference type="EMBL" id="MBF8189704.1"/>
    </source>
</evidence>
<dbReference type="EMBL" id="JADOGI010000099">
    <property type="protein sequence ID" value="MBF8189704.1"/>
    <property type="molecule type" value="Genomic_DNA"/>
</dbReference>
<keyword evidence="5 7" id="KW-1133">Transmembrane helix</keyword>